<reference evidence="5" key="4">
    <citation type="journal article" date="2022" name="PLoS Pathog.">
        <title>Chromosome-level genome of Schistosoma haematobium underpins genome-wide explorations of molecular variation.</title>
        <authorList>
            <person name="Stroehlein A.J."/>
            <person name="Korhonen P.K."/>
            <person name="Lee V.V."/>
            <person name="Ralph S.A."/>
            <person name="Mentink-Kane M."/>
            <person name="You H."/>
            <person name="McManus D.P."/>
            <person name="Tchuente L.T."/>
            <person name="Stothard J.R."/>
            <person name="Kaur P."/>
            <person name="Dudchenko O."/>
            <person name="Aiden E.L."/>
            <person name="Yang B."/>
            <person name="Yang H."/>
            <person name="Emery A.M."/>
            <person name="Webster B.L."/>
            <person name="Brindley P.J."/>
            <person name="Rollinson D."/>
            <person name="Chang B.C.H."/>
            <person name="Gasser R.B."/>
            <person name="Young N.D."/>
        </authorList>
    </citation>
    <scope>NUCLEOTIDE SEQUENCE</scope>
</reference>
<keyword evidence="2" id="KW-0863">Zinc-finger</keyword>
<dbReference type="OrthoDB" id="1725934at2759"/>
<evidence type="ECO:0000313" key="5">
    <source>
        <dbReference type="EMBL" id="KAH9588542.1"/>
    </source>
</evidence>
<evidence type="ECO:0000256" key="2">
    <source>
        <dbReference type="RuleBase" id="RU367073"/>
    </source>
</evidence>
<gene>
    <name evidence="5" type="ORF">MS3_00005911</name>
</gene>
<feature type="domain" description="Lunapark zinc ribbon" evidence="4">
    <location>
        <begin position="232"/>
        <end position="281"/>
    </location>
</feature>
<comment type="similarity">
    <text evidence="1 2">Belongs to the lunapark family.</text>
</comment>
<keyword evidence="2" id="KW-0256">Endoplasmic reticulum</keyword>
<name>A0A922LLU0_SCHHA</name>
<comment type="subcellular location">
    <subcellularLocation>
        <location evidence="2">Endoplasmic reticulum membrane</location>
        <topology evidence="2">Multi-pass membrane protein</topology>
    </subcellularLocation>
</comment>
<dbReference type="GeneID" id="24591340"/>
<dbReference type="Pfam" id="PF10058">
    <property type="entry name" value="Zn_ribbon_10"/>
    <property type="match status" value="1"/>
</dbReference>
<dbReference type="InterPro" id="IPR040115">
    <property type="entry name" value="Lnp"/>
</dbReference>
<reference evidence="5" key="3">
    <citation type="submission" date="2021-06" db="EMBL/GenBank/DDBJ databases">
        <title>Chromosome-level genome assembly for S. haematobium.</title>
        <authorList>
            <person name="Stroehlein A.J."/>
        </authorList>
    </citation>
    <scope>NUCLEOTIDE SEQUENCE</scope>
</reference>
<protein>
    <recommendedName>
        <fullName evidence="2">Endoplasmic reticulum junction formation protein lunapark</fullName>
    </recommendedName>
</protein>
<comment type="function">
    <text evidence="2">Plays a role in determining ER morphology.</text>
</comment>
<dbReference type="InterPro" id="IPR019273">
    <property type="entry name" value="Lunapark_Znf"/>
</dbReference>
<keyword evidence="3" id="KW-0175">Coiled coil</keyword>
<feature type="coiled-coil region" evidence="3">
    <location>
        <begin position="107"/>
        <end position="134"/>
    </location>
</feature>
<accession>A0A922LLU0</accession>
<keyword evidence="2" id="KW-1133">Transmembrane helix</keyword>
<feature type="transmembrane region" description="Helical" evidence="2">
    <location>
        <begin position="76"/>
        <end position="99"/>
    </location>
</feature>
<dbReference type="Proteomes" id="UP000471633">
    <property type="component" value="Unassembled WGS sequence"/>
</dbReference>
<comment type="domain">
    <text evidence="2">The C4-type zinc finger motif is necessary both for its ER three-way tubular junction localization and formation.</text>
</comment>
<keyword evidence="2" id="KW-0472">Membrane</keyword>
<keyword evidence="2" id="KW-0812">Transmembrane</keyword>
<sequence length="385" mass="44336">MSWAKKYLFWIFKGSKKSIVDQLEDIDDEILELESDRSNSIDSEKQFVFRLIFYSFIFFGLSFITVYYYYWPSTVAGKVVISMIFAVYPFCVYFLKYIFRIMFTRRVNKTNEKLKKLRADKQKLLEEVMEKETFNKAQQILKRFDPLTFASIAVEQEKKTPKPVFGSMINLVTPHSEVRRRNNSGDKHLTPGLLGSSLTAQSSTPMVGSNQTLYSKKPRLLRPLLPRERSIIDKVLDALVGDGPDKRFALICNECSSHNGMALQEEFEYLAFRCCYCNHFNPARSTRLKTGLSTENIENTNDLLNNSKTTPSLLSTKSNLKRMNEAIQRSSTTNLYSHDSDDNDSVLGNNETVVCDSHEISTNTFNEQLNLKDSADVDKFRESME</sequence>
<dbReference type="GO" id="GO:1903373">
    <property type="term" value="P:positive regulation of endoplasmic reticulum tubular network organization"/>
    <property type="evidence" value="ECO:0007669"/>
    <property type="project" value="UniProtKB-UniRule"/>
</dbReference>
<dbReference type="PANTHER" id="PTHR22166">
    <property type="entry name" value="ENDOPLASMIC RETICULUM JUNCTION FORMATION PROTEIN LUNAPARK"/>
    <property type="match status" value="1"/>
</dbReference>
<dbReference type="EMBL" id="AMPZ03000003">
    <property type="protein sequence ID" value="KAH9588542.1"/>
    <property type="molecule type" value="Genomic_DNA"/>
</dbReference>
<dbReference type="GO" id="GO:0071788">
    <property type="term" value="P:endoplasmic reticulum tubular network maintenance"/>
    <property type="evidence" value="ECO:0007669"/>
    <property type="project" value="UniProtKB-UniRule"/>
</dbReference>
<comment type="caution">
    <text evidence="5">The sequence shown here is derived from an EMBL/GenBank/DDBJ whole genome shotgun (WGS) entry which is preliminary data.</text>
</comment>
<keyword evidence="6" id="KW-1185">Reference proteome</keyword>
<keyword evidence="2" id="KW-0862">Zinc</keyword>
<organism evidence="5 6">
    <name type="scientific">Schistosoma haematobium</name>
    <name type="common">Blood fluke</name>
    <dbReference type="NCBI Taxonomy" id="6185"/>
    <lineage>
        <taxon>Eukaryota</taxon>
        <taxon>Metazoa</taxon>
        <taxon>Spiralia</taxon>
        <taxon>Lophotrochozoa</taxon>
        <taxon>Platyhelminthes</taxon>
        <taxon>Trematoda</taxon>
        <taxon>Digenea</taxon>
        <taxon>Strigeidida</taxon>
        <taxon>Schistosomatoidea</taxon>
        <taxon>Schistosomatidae</taxon>
        <taxon>Schistosoma</taxon>
    </lineage>
</organism>
<feature type="transmembrane region" description="Helical" evidence="2">
    <location>
        <begin position="47"/>
        <end position="70"/>
    </location>
</feature>
<evidence type="ECO:0000256" key="1">
    <source>
        <dbReference type="ARBA" id="ARBA00009940"/>
    </source>
</evidence>
<proteinExistence type="inferred from homology"/>
<reference evidence="5" key="1">
    <citation type="journal article" date="2012" name="Nat. Genet.">
        <title>Whole-genome sequence of Schistosoma haematobium.</title>
        <authorList>
            <person name="Young N.D."/>
            <person name="Jex A.R."/>
            <person name="Li B."/>
            <person name="Liu S."/>
            <person name="Yang L."/>
            <person name="Xiong Z."/>
            <person name="Li Y."/>
            <person name="Cantacessi C."/>
            <person name="Hall R.S."/>
            <person name="Xu X."/>
            <person name="Chen F."/>
            <person name="Wu X."/>
            <person name="Zerlotini A."/>
            <person name="Oliveira G."/>
            <person name="Hofmann A."/>
            <person name="Zhang G."/>
            <person name="Fang X."/>
            <person name="Kang Y."/>
            <person name="Campbell B.E."/>
            <person name="Loukas A."/>
            <person name="Ranganathan S."/>
            <person name="Rollinson D."/>
            <person name="Rinaldi G."/>
            <person name="Brindley P.J."/>
            <person name="Yang H."/>
            <person name="Wang J."/>
            <person name="Wang J."/>
            <person name="Gasser R.B."/>
        </authorList>
    </citation>
    <scope>NUCLEOTIDE SEQUENCE</scope>
</reference>
<dbReference type="RefSeq" id="XP_051070030.1">
    <property type="nucleotide sequence ID" value="XM_051214006.1"/>
</dbReference>
<reference evidence="5" key="2">
    <citation type="journal article" date="2019" name="Gigascience">
        <title>High-quality Schistosoma haematobium genome achieved by single-molecule and long-range sequencing.</title>
        <authorList>
            <person name="Stroehlein A.J."/>
            <person name="Korhonen P.K."/>
            <person name="Chong T.M."/>
            <person name="Lim Y.L."/>
            <person name="Chan K.G."/>
            <person name="Webster B."/>
            <person name="Rollinson D."/>
            <person name="Brindley P.J."/>
            <person name="Gasser R.B."/>
            <person name="Young N.D."/>
        </authorList>
    </citation>
    <scope>NUCLEOTIDE SEQUENCE</scope>
</reference>
<dbReference type="CTD" id="24591340"/>
<keyword evidence="2" id="KW-0479">Metal-binding</keyword>
<dbReference type="AlphaFoldDB" id="A0A922LLU0"/>
<evidence type="ECO:0000259" key="4">
    <source>
        <dbReference type="Pfam" id="PF10058"/>
    </source>
</evidence>
<evidence type="ECO:0000256" key="3">
    <source>
        <dbReference type="SAM" id="Coils"/>
    </source>
</evidence>
<dbReference type="GO" id="GO:0008270">
    <property type="term" value="F:zinc ion binding"/>
    <property type="evidence" value="ECO:0007669"/>
    <property type="project" value="UniProtKB-KW"/>
</dbReference>
<evidence type="ECO:0000313" key="6">
    <source>
        <dbReference type="Proteomes" id="UP000471633"/>
    </source>
</evidence>
<dbReference type="GO" id="GO:0098826">
    <property type="term" value="C:endoplasmic reticulum tubular network membrane"/>
    <property type="evidence" value="ECO:0007669"/>
    <property type="project" value="UniProtKB-UniRule"/>
</dbReference>
<dbReference type="PANTHER" id="PTHR22166:SF12">
    <property type="entry name" value="ENDOPLASMIC RETICULUM JUNCTION FORMATION PROTEIN LUNAPARK"/>
    <property type="match status" value="1"/>
</dbReference>